<name>A0A4U5PCW2_STECR</name>
<reference evidence="1 2" key="1">
    <citation type="journal article" date="2015" name="Genome Biol.">
        <title>Comparative genomics of Steinernema reveals deeply conserved gene regulatory networks.</title>
        <authorList>
            <person name="Dillman A.R."/>
            <person name="Macchietto M."/>
            <person name="Porter C.F."/>
            <person name="Rogers A."/>
            <person name="Williams B."/>
            <person name="Antoshechkin I."/>
            <person name="Lee M.M."/>
            <person name="Goodwin Z."/>
            <person name="Lu X."/>
            <person name="Lewis E.E."/>
            <person name="Goodrich-Blair H."/>
            <person name="Stock S.P."/>
            <person name="Adams B.J."/>
            <person name="Sternberg P.W."/>
            <person name="Mortazavi A."/>
        </authorList>
    </citation>
    <scope>NUCLEOTIDE SEQUENCE [LARGE SCALE GENOMIC DNA]</scope>
    <source>
        <strain evidence="1 2">ALL</strain>
    </source>
</reference>
<dbReference type="EMBL" id="AZBU02000002">
    <property type="protein sequence ID" value="TKR94222.1"/>
    <property type="molecule type" value="Genomic_DNA"/>
</dbReference>
<reference evidence="1 2" key="2">
    <citation type="journal article" date="2019" name="G3 (Bethesda)">
        <title>Hybrid Assembly of the Genome of the Entomopathogenic Nematode Steinernema carpocapsae Identifies the X-Chromosome.</title>
        <authorList>
            <person name="Serra L."/>
            <person name="Macchietto M."/>
            <person name="Macias-Munoz A."/>
            <person name="McGill C.J."/>
            <person name="Rodriguez I.M."/>
            <person name="Rodriguez B."/>
            <person name="Murad R."/>
            <person name="Mortazavi A."/>
        </authorList>
    </citation>
    <scope>NUCLEOTIDE SEQUENCE [LARGE SCALE GENOMIC DNA]</scope>
    <source>
        <strain evidence="1 2">ALL</strain>
    </source>
</reference>
<organism evidence="1 2">
    <name type="scientific">Steinernema carpocapsae</name>
    <name type="common">Entomopathogenic nematode</name>
    <dbReference type="NCBI Taxonomy" id="34508"/>
    <lineage>
        <taxon>Eukaryota</taxon>
        <taxon>Metazoa</taxon>
        <taxon>Ecdysozoa</taxon>
        <taxon>Nematoda</taxon>
        <taxon>Chromadorea</taxon>
        <taxon>Rhabditida</taxon>
        <taxon>Tylenchina</taxon>
        <taxon>Panagrolaimomorpha</taxon>
        <taxon>Strongyloidoidea</taxon>
        <taxon>Steinernematidae</taxon>
        <taxon>Steinernema</taxon>
    </lineage>
</organism>
<dbReference type="AlphaFoldDB" id="A0A4U5PCW2"/>
<comment type="caution">
    <text evidence="1">The sequence shown here is derived from an EMBL/GenBank/DDBJ whole genome shotgun (WGS) entry which is preliminary data.</text>
</comment>
<dbReference type="Proteomes" id="UP000298663">
    <property type="component" value="Unassembled WGS sequence"/>
</dbReference>
<accession>A0A4U5PCW2</accession>
<sequence length="107" mass="12225">MFLSIQCSRLSCLFSVSPKVIHKPQILSNDPSSSLQTLLSHVSFTLIFRLPKTFCESQFFLRLDTTVRSPKNEHVFVSSKGENKRFDAIWCRRSSPLSSPSVVRCLF</sequence>
<keyword evidence="2" id="KW-1185">Reference proteome</keyword>
<gene>
    <name evidence="1" type="ORF">L596_008534</name>
</gene>
<evidence type="ECO:0000313" key="2">
    <source>
        <dbReference type="Proteomes" id="UP000298663"/>
    </source>
</evidence>
<protein>
    <submittedName>
        <fullName evidence="1">Uncharacterized protein</fullName>
    </submittedName>
</protein>
<proteinExistence type="predicted"/>
<evidence type="ECO:0000313" key="1">
    <source>
        <dbReference type="EMBL" id="TKR94222.1"/>
    </source>
</evidence>